<protein>
    <submittedName>
        <fullName evidence="1">Uncharacterized protein</fullName>
    </submittedName>
</protein>
<dbReference type="Proteomes" id="UP000625316">
    <property type="component" value="Unassembled WGS sequence"/>
</dbReference>
<comment type="caution">
    <text evidence="1">The sequence shown here is derived from an EMBL/GenBank/DDBJ whole genome shotgun (WGS) entry which is preliminary data.</text>
</comment>
<gene>
    <name evidence="1" type="ORF">IQ266_26110</name>
</gene>
<evidence type="ECO:0000313" key="1">
    <source>
        <dbReference type="EMBL" id="MBE9033214.1"/>
    </source>
</evidence>
<dbReference type="AlphaFoldDB" id="A0A928Z5W3"/>
<organism evidence="1 2">
    <name type="scientific">Romeriopsis navalis LEGE 11480</name>
    <dbReference type="NCBI Taxonomy" id="2777977"/>
    <lineage>
        <taxon>Bacteria</taxon>
        <taxon>Bacillati</taxon>
        <taxon>Cyanobacteriota</taxon>
        <taxon>Cyanophyceae</taxon>
        <taxon>Leptolyngbyales</taxon>
        <taxon>Leptolyngbyaceae</taxon>
        <taxon>Romeriopsis</taxon>
        <taxon>Romeriopsis navalis</taxon>
    </lineage>
</organism>
<name>A0A928Z5W3_9CYAN</name>
<sequence>MKTAAKHAASEGDSGINCVTARATSQICGRLSSKNRGAQTLAKPDEQLLSCSLTIQRINNIDNTMESA</sequence>
<proteinExistence type="predicted"/>
<accession>A0A928Z5W3</accession>
<reference evidence="1" key="1">
    <citation type="submission" date="2020-10" db="EMBL/GenBank/DDBJ databases">
        <authorList>
            <person name="Castelo-Branco R."/>
            <person name="Eusebio N."/>
            <person name="Adriana R."/>
            <person name="Vieira A."/>
            <person name="Brugerolle De Fraissinette N."/>
            <person name="Rezende De Castro R."/>
            <person name="Schneider M.P."/>
            <person name="Vasconcelos V."/>
            <person name="Leao P.N."/>
        </authorList>
    </citation>
    <scope>NUCLEOTIDE SEQUENCE</scope>
    <source>
        <strain evidence="1">LEGE 11480</strain>
    </source>
</reference>
<keyword evidence="2" id="KW-1185">Reference proteome</keyword>
<dbReference type="RefSeq" id="WP_264328023.1">
    <property type="nucleotide sequence ID" value="NZ_JADEXQ010000164.1"/>
</dbReference>
<evidence type="ECO:0000313" key="2">
    <source>
        <dbReference type="Proteomes" id="UP000625316"/>
    </source>
</evidence>
<dbReference type="EMBL" id="JADEXQ010000164">
    <property type="protein sequence ID" value="MBE9033214.1"/>
    <property type="molecule type" value="Genomic_DNA"/>
</dbReference>